<name>A0A4R5CVK8_9FLAO</name>
<dbReference type="Pfam" id="PF13715">
    <property type="entry name" value="CarbopepD_reg_2"/>
    <property type="match status" value="1"/>
</dbReference>
<evidence type="ECO:0000256" key="7">
    <source>
        <dbReference type="PROSITE-ProRule" id="PRU01360"/>
    </source>
</evidence>
<sequence length="1040" mass="113669">MNLLKKRKQANLWVAAITQKTIKLTSLSLLTLALPISVSAAENKISKIALKENKSLFIVKVAEERDANTSFQQVQKRVTGTVYDSNGETLPGANIIAKGSTASTQTDIDGTFTLNIPNNVTTLVVSFVGMEDQEVTVTNTPLRIVLLEGGQKLQEVVVMGYSSVKKESLTGSLQTLDNKKLVDATTSSVENLLAGKATGVSVNTGSGQPGGTAKIIIRGKSTVNGSTDPLWVVDGVIVGSGSSNVNPSDIETMTVLKDAASTAVYGSQGANGVIVVTTKSGKSGKSVISISSKMAATTLNTGNFKIMNSAELYDLYDAFSNKSQFSGNSWWTPALRDQNFDWWDNATRTGLVRDHNVSISGGSENIKTYVSVGAYDETGAVKGYDFNRYNLLLKLSYKVNDWLTVRPQVNATRKDVLNKQHSVGAMYGNMPWDSPYLADGSLVGNSPNPTWVNTTGSNYLYDLQWNYGESQTYDVRSNFDFDVKFTDWLTFTSTNNYIFSNGESMYYSDPRSSSGLAVQGRIQQDASSYNRAYTNQLFKFNKSFGKHAVNSIAGYEWNEYNSKWTSGIATGVAPGFVVGDVASIPEKVSGNRSQWAVQSLLTNTNYSYDNRYLGQFSIRRDGASNFGPNAQYGNFYSISGGWNIHNESFFKADYITNLKLRASYGSVGNRPNSLYPHQALYSLTTGYNENPGALISQISNPDLSWEKTFTTGIGLDVSFLKRFNLTLDYYDKNTSDLLYQVPLPGVIGVTSIWKNVGAVRNKGFEAALNVEIVNNDDWKWSVDANIGFNKNKVTSLYGDRTQIIVGDGSGIAGSASKLLKPGLDVDSWYLPEWAGVDPETGKPQWFETNTAGERVKTFSYSEAAKDQIVKGAYTPDFFGGFSTSVTYRNFDLAAVFSYSVGGEIYNYARAEFDSDGAYTDRNQMNLHKGWSRWEKPGDIATHPQATYGNLTGSNKASSRFLEDGSYLKMRNLTVGYNVPTIKALSSTNIRVFVSGENLFTITDFSGVDPEIPPANGQVTGVATSVYPQTRRIVLGLNVTL</sequence>
<keyword evidence="10" id="KW-1185">Reference proteome</keyword>
<evidence type="ECO:0000256" key="3">
    <source>
        <dbReference type="ARBA" id="ARBA00022452"/>
    </source>
</evidence>
<dbReference type="Proteomes" id="UP000294597">
    <property type="component" value="Unassembled WGS sequence"/>
</dbReference>
<keyword evidence="3 7" id="KW-1134">Transmembrane beta strand</keyword>
<dbReference type="PROSITE" id="PS52016">
    <property type="entry name" value="TONB_DEPENDENT_REC_3"/>
    <property type="match status" value="1"/>
</dbReference>
<reference evidence="9 10" key="1">
    <citation type="submission" date="2019-03" db="EMBL/GenBank/DDBJ databases">
        <title>Flavobacterium TSA-D2 sp. nov., isolated from arctic soil.</title>
        <authorList>
            <person name="Chaudhary D.K."/>
        </authorList>
    </citation>
    <scope>NUCLEOTIDE SEQUENCE [LARGE SCALE GENOMIC DNA]</scope>
    <source>
        <strain evidence="9 10">TSA-D2</strain>
    </source>
</reference>
<dbReference type="NCBIfam" id="TIGR04056">
    <property type="entry name" value="OMP_RagA_SusC"/>
    <property type="match status" value="1"/>
</dbReference>
<protein>
    <submittedName>
        <fullName evidence="9">TonB-dependent receptor</fullName>
    </submittedName>
</protein>
<evidence type="ECO:0000256" key="1">
    <source>
        <dbReference type="ARBA" id="ARBA00004571"/>
    </source>
</evidence>
<comment type="similarity">
    <text evidence="7">Belongs to the TonB-dependent receptor family.</text>
</comment>
<dbReference type="Pfam" id="PF07715">
    <property type="entry name" value="Plug"/>
    <property type="match status" value="1"/>
</dbReference>
<dbReference type="Gene3D" id="2.60.40.1120">
    <property type="entry name" value="Carboxypeptidase-like, regulatory domain"/>
    <property type="match status" value="1"/>
</dbReference>
<keyword evidence="6 7" id="KW-0998">Cell outer membrane</keyword>
<proteinExistence type="inferred from homology"/>
<keyword evidence="9" id="KW-0675">Receptor</keyword>
<dbReference type="SUPFAM" id="SSF56935">
    <property type="entry name" value="Porins"/>
    <property type="match status" value="1"/>
</dbReference>
<gene>
    <name evidence="9" type="ORF">E0F98_13845</name>
</gene>
<dbReference type="InterPro" id="IPR036942">
    <property type="entry name" value="Beta-barrel_TonB_sf"/>
</dbReference>
<comment type="subcellular location">
    <subcellularLocation>
        <location evidence="1 7">Cell outer membrane</location>
        <topology evidence="1 7">Multi-pass membrane protein</topology>
    </subcellularLocation>
</comment>
<keyword evidence="5 7" id="KW-0472">Membrane</keyword>
<dbReference type="InterPro" id="IPR039426">
    <property type="entry name" value="TonB-dep_rcpt-like"/>
</dbReference>
<dbReference type="InterPro" id="IPR023996">
    <property type="entry name" value="TonB-dep_OMP_SusC/RagA"/>
</dbReference>
<evidence type="ECO:0000256" key="4">
    <source>
        <dbReference type="ARBA" id="ARBA00022692"/>
    </source>
</evidence>
<dbReference type="EMBL" id="SMFO01000013">
    <property type="protein sequence ID" value="TDE01915.1"/>
    <property type="molecule type" value="Genomic_DNA"/>
</dbReference>
<evidence type="ECO:0000256" key="6">
    <source>
        <dbReference type="ARBA" id="ARBA00023237"/>
    </source>
</evidence>
<dbReference type="Gene3D" id="2.40.170.20">
    <property type="entry name" value="TonB-dependent receptor, beta-barrel domain"/>
    <property type="match status" value="1"/>
</dbReference>
<organism evidence="9 10">
    <name type="scientific">Flavobacterium hiemivividum</name>
    <dbReference type="NCBI Taxonomy" id="2541734"/>
    <lineage>
        <taxon>Bacteria</taxon>
        <taxon>Pseudomonadati</taxon>
        <taxon>Bacteroidota</taxon>
        <taxon>Flavobacteriia</taxon>
        <taxon>Flavobacteriales</taxon>
        <taxon>Flavobacteriaceae</taxon>
        <taxon>Flavobacterium</taxon>
    </lineage>
</organism>
<evidence type="ECO:0000256" key="5">
    <source>
        <dbReference type="ARBA" id="ARBA00023136"/>
    </source>
</evidence>
<dbReference type="InterPro" id="IPR008969">
    <property type="entry name" value="CarboxyPept-like_regulatory"/>
</dbReference>
<dbReference type="NCBIfam" id="TIGR04057">
    <property type="entry name" value="SusC_RagA_signa"/>
    <property type="match status" value="1"/>
</dbReference>
<evidence type="ECO:0000259" key="8">
    <source>
        <dbReference type="Pfam" id="PF07715"/>
    </source>
</evidence>
<dbReference type="InterPro" id="IPR023997">
    <property type="entry name" value="TonB-dep_OMP_SusC/RagA_CS"/>
</dbReference>
<accession>A0A4R5CVK8</accession>
<dbReference type="InterPro" id="IPR037066">
    <property type="entry name" value="Plug_dom_sf"/>
</dbReference>
<dbReference type="GO" id="GO:0009279">
    <property type="term" value="C:cell outer membrane"/>
    <property type="evidence" value="ECO:0007669"/>
    <property type="project" value="UniProtKB-SubCell"/>
</dbReference>
<evidence type="ECO:0000256" key="2">
    <source>
        <dbReference type="ARBA" id="ARBA00022448"/>
    </source>
</evidence>
<dbReference type="SUPFAM" id="SSF49464">
    <property type="entry name" value="Carboxypeptidase regulatory domain-like"/>
    <property type="match status" value="1"/>
</dbReference>
<keyword evidence="2 7" id="KW-0813">Transport</keyword>
<dbReference type="Gene3D" id="2.170.130.10">
    <property type="entry name" value="TonB-dependent receptor, plug domain"/>
    <property type="match status" value="1"/>
</dbReference>
<dbReference type="AlphaFoldDB" id="A0A4R5CVK8"/>
<comment type="caution">
    <text evidence="9">The sequence shown here is derived from an EMBL/GenBank/DDBJ whole genome shotgun (WGS) entry which is preliminary data.</text>
</comment>
<feature type="domain" description="TonB-dependent receptor plug" evidence="8">
    <location>
        <begin position="166"/>
        <end position="273"/>
    </location>
</feature>
<dbReference type="RefSeq" id="WP_132112493.1">
    <property type="nucleotide sequence ID" value="NZ_SMFO01000013.1"/>
</dbReference>
<keyword evidence="4 7" id="KW-0812">Transmembrane</keyword>
<dbReference type="InterPro" id="IPR012910">
    <property type="entry name" value="Plug_dom"/>
</dbReference>
<evidence type="ECO:0000313" key="10">
    <source>
        <dbReference type="Proteomes" id="UP000294597"/>
    </source>
</evidence>
<evidence type="ECO:0000313" key="9">
    <source>
        <dbReference type="EMBL" id="TDE01915.1"/>
    </source>
</evidence>